<evidence type="ECO:0000313" key="1">
    <source>
        <dbReference type="EMBL" id="RVW63706.1"/>
    </source>
</evidence>
<organism evidence="1 2">
    <name type="scientific">Vitis vinifera</name>
    <name type="common">Grape</name>
    <dbReference type="NCBI Taxonomy" id="29760"/>
    <lineage>
        <taxon>Eukaryota</taxon>
        <taxon>Viridiplantae</taxon>
        <taxon>Streptophyta</taxon>
        <taxon>Embryophyta</taxon>
        <taxon>Tracheophyta</taxon>
        <taxon>Spermatophyta</taxon>
        <taxon>Magnoliopsida</taxon>
        <taxon>eudicotyledons</taxon>
        <taxon>Gunneridae</taxon>
        <taxon>Pentapetalae</taxon>
        <taxon>rosids</taxon>
        <taxon>Vitales</taxon>
        <taxon>Vitaceae</taxon>
        <taxon>Viteae</taxon>
        <taxon>Vitis</taxon>
    </lineage>
</organism>
<evidence type="ECO:0008006" key="3">
    <source>
        <dbReference type="Google" id="ProtNLM"/>
    </source>
</evidence>
<name>A0A438FUS0_VITVI</name>
<dbReference type="AlphaFoldDB" id="A0A438FUS0"/>
<protein>
    <recommendedName>
        <fullName evidence="3">DUF4283 domain-containing protein</fullName>
    </recommendedName>
</protein>
<dbReference type="Proteomes" id="UP000288805">
    <property type="component" value="Unassembled WGS sequence"/>
</dbReference>
<gene>
    <name evidence="1" type="ORF">CK203_052782</name>
</gene>
<reference evidence="1 2" key="1">
    <citation type="journal article" date="2018" name="PLoS Genet.">
        <title>Population sequencing reveals clonal diversity and ancestral inbreeding in the grapevine cultivar Chardonnay.</title>
        <authorList>
            <person name="Roach M.J."/>
            <person name="Johnson D.L."/>
            <person name="Bohlmann J."/>
            <person name="van Vuuren H.J."/>
            <person name="Jones S.J."/>
            <person name="Pretorius I.S."/>
            <person name="Schmidt S.A."/>
            <person name="Borneman A.R."/>
        </authorList>
    </citation>
    <scope>NUCLEOTIDE SEQUENCE [LARGE SCALE GENOMIC DNA]</scope>
    <source>
        <strain evidence="2">cv. Chardonnay</strain>
        <tissue evidence="1">Leaf</tissue>
    </source>
</reference>
<proteinExistence type="predicted"/>
<sequence>MRGSNCWFAVDSKSFEVLMEKVHEKLKEEREGRSVRSWEDEGKKFKLERHVNEAGRFVLCQSSILEAKRFCVVFLKEDEGEKSNGSKGASETRAFVDVAKVKAVWLEMRSGFSLGQRAMRQGGPVGSLPGCRWGESTVLGNGVSLSEKVGGMIVGPEEGYEILKAGRCIFSSGVEDKEEVERVLKRGVRRSKEKVLHLEKWCPEAGCFNLGKDLPKTLHLVVGPSCFSIRLWWEVPLWVSVVVLMRSFCRSELEKVRDGVEAGSCAERSVGRLCMVSGMGWSVQIEKKMADGTLSSKGLQKWLRTLMAGQVLGG</sequence>
<dbReference type="EMBL" id="QGNW01000733">
    <property type="protein sequence ID" value="RVW63706.1"/>
    <property type="molecule type" value="Genomic_DNA"/>
</dbReference>
<accession>A0A438FUS0</accession>
<evidence type="ECO:0000313" key="2">
    <source>
        <dbReference type="Proteomes" id="UP000288805"/>
    </source>
</evidence>
<comment type="caution">
    <text evidence="1">The sequence shown here is derived from an EMBL/GenBank/DDBJ whole genome shotgun (WGS) entry which is preliminary data.</text>
</comment>